<accession>A0A9P5X3Z2</accession>
<evidence type="ECO:0000256" key="1">
    <source>
        <dbReference type="SAM" id="Phobius"/>
    </source>
</evidence>
<gene>
    <name evidence="2" type="ORF">P691DRAFT_807977</name>
</gene>
<organism evidence="2 3">
    <name type="scientific">Macrolepiota fuliginosa MF-IS2</name>
    <dbReference type="NCBI Taxonomy" id="1400762"/>
    <lineage>
        <taxon>Eukaryota</taxon>
        <taxon>Fungi</taxon>
        <taxon>Dikarya</taxon>
        <taxon>Basidiomycota</taxon>
        <taxon>Agaricomycotina</taxon>
        <taxon>Agaricomycetes</taxon>
        <taxon>Agaricomycetidae</taxon>
        <taxon>Agaricales</taxon>
        <taxon>Agaricineae</taxon>
        <taxon>Agaricaceae</taxon>
        <taxon>Macrolepiota</taxon>
    </lineage>
</organism>
<reference evidence="2" key="1">
    <citation type="submission" date="2020-11" db="EMBL/GenBank/DDBJ databases">
        <authorList>
            <consortium name="DOE Joint Genome Institute"/>
            <person name="Ahrendt S."/>
            <person name="Riley R."/>
            <person name="Andreopoulos W."/>
            <person name="Labutti K."/>
            <person name="Pangilinan J."/>
            <person name="Ruiz-Duenas F.J."/>
            <person name="Barrasa J.M."/>
            <person name="Sanchez-Garcia M."/>
            <person name="Camarero S."/>
            <person name="Miyauchi S."/>
            <person name="Serrano A."/>
            <person name="Linde D."/>
            <person name="Babiker R."/>
            <person name="Drula E."/>
            <person name="Ayuso-Fernandez I."/>
            <person name="Pacheco R."/>
            <person name="Padilla G."/>
            <person name="Ferreira P."/>
            <person name="Barriuso J."/>
            <person name="Kellner H."/>
            <person name="Castanera R."/>
            <person name="Alfaro M."/>
            <person name="Ramirez L."/>
            <person name="Pisabarro A.G."/>
            <person name="Kuo A."/>
            <person name="Tritt A."/>
            <person name="Lipzen A."/>
            <person name="He G."/>
            <person name="Yan M."/>
            <person name="Ng V."/>
            <person name="Cullen D."/>
            <person name="Martin F."/>
            <person name="Rosso M.-N."/>
            <person name="Henrissat B."/>
            <person name="Hibbett D."/>
            <person name="Martinez A.T."/>
            <person name="Grigoriev I.V."/>
        </authorList>
    </citation>
    <scope>NUCLEOTIDE SEQUENCE</scope>
    <source>
        <strain evidence="2">MF-IS2</strain>
    </source>
</reference>
<dbReference type="EMBL" id="MU151411">
    <property type="protein sequence ID" value="KAF9444043.1"/>
    <property type="molecule type" value="Genomic_DNA"/>
</dbReference>
<feature type="transmembrane region" description="Helical" evidence="1">
    <location>
        <begin position="17"/>
        <end position="41"/>
    </location>
</feature>
<dbReference type="OrthoDB" id="3186354at2759"/>
<feature type="transmembrane region" description="Helical" evidence="1">
    <location>
        <begin position="217"/>
        <end position="241"/>
    </location>
</feature>
<feature type="transmembrane region" description="Helical" evidence="1">
    <location>
        <begin position="53"/>
        <end position="72"/>
    </location>
</feature>
<sequence>MDIPSESVLRSLANANMAAVTCMLILYGAYLIVFPACIYVLVGRRSPGQPFHWVLFTALCIQFVVTTIMLIAQTSMMFKSFVGFADEPNALLQIVLYWTIGSTPLSRTFNVCSIINVAIGDAIMVWRVWILFHSRAFLICLPPIITLIGSTSCGIAMVSEIWHGATQEFIRHMAVSAWVLGMGTQVYSTSLIAWEVWRRGVVTTSHNRSMSSYYQAIIVMIVESGALYTAIILPLTITFAIGSMSAALVLTGILEVMAALIPVSIVIRVALHRNRQYQTTILSQVQAVHNGEKVTTTGDTGVGITFAKHHHSIGEDTE</sequence>
<dbReference type="Proteomes" id="UP000807342">
    <property type="component" value="Unassembled WGS sequence"/>
</dbReference>
<keyword evidence="1" id="KW-0812">Transmembrane</keyword>
<keyword evidence="1" id="KW-0472">Membrane</keyword>
<keyword evidence="3" id="KW-1185">Reference proteome</keyword>
<keyword evidence="1" id="KW-1133">Transmembrane helix</keyword>
<evidence type="ECO:0000313" key="3">
    <source>
        <dbReference type="Proteomes" id="UP000807342"/>
    </source>
</evidence>
<feature type="transmembrane region" description="Helical" evidence="1">
    <location>
        <begin position="247"/>
        <end position="271"/>
    </location>
</feature>
<feature type="transmembrane region" description="Helical" evidence="1">
    <location>
        <begin position="177"/>
        <end position="197"/>
    </location>
</feature>
<feature type="transmembrane region" description="Helical" evidence="1">
    <location>
        <begin position="136"/>
        <end position="157"/>
    </location>
</feature>
<dbReference type="AlphaFoldDB" id="A0A9P5X3Z2"/>
<feature type="transmembrane region" description="Helical" evidence="1">
    <location>
        <begin position="108"/>
        <end position="129"/>
    </location>
</feature>
<name>A0A9P5X3Z2_9AGAR</name>
<proteinExistence type="predicted"/>
<comment type="caution">
    <text evidence="2">The sequence shown here is derived from an EMBL/GenBank/DDBJ whole genome shotgun (WGS) entry which is preliminary data.</text>
</comment>
<protein>
    <submittedName>
        <fullName evidence="2">Uncharacterized protein</fullName>
    </submittedName>
</protein>
<evidence type="ECO:0000313" key="2">
    <source>
        <dbReference type="EMBL" id="KAF9444043.1"/>
    </source>
</evidence>